<feature type="transmembrane region" description="Helical" evidence="6">
    <location>
        <begin position="246"/>
        <end position="267"/>
    </location>
</feature>
<feature type="transmembrane region" description="Helical" evidence="6">
    <location>
        <begin position="415"/>
        <end position="438"/>
    </location>
</feature>
<feature type="transmembrane region" description="Helical" evidence="6">
    <location>
        <begin position="58"/>
        <end position="81"/>
    </location>
</feature>
<dbReference type="InterPro" id="IPR002293">
    <property type="entry name" value="AA/rel_permease1"/>
</dbReference>
<dbReference type="GO" id="GO:0016020">
    <property type="term" value="C:membrane"/>
    <property type="evidence" value="ECO:0007669"/>
    <property type="project" value="UniProtKB-SubCell"/>
</dbReference>
<comment type="subcellular location">
    <subcellularLocation>
        <location evidence="1">Membrane</location>
        <topology evidence="1">Multi-pass membrane protein</topology>
    </subcellularLocation>
</comment>
<dbReference type="Proteomes" id="UP000235371">
    <property type="component" value="Unassembled WGS sequence"/>
</dbReference>
<evidence type="ECO:0000313" key="7">
    <source>
        <dbReference type="EMBL" id="PMD59903.1"/>
    </source>
</evidence>
<feature type="transmembrane region" description="Helical" evidence="6">
    <location>
        <begin position="389"/>
        <end position="409"/>
    </location>
</feature>
<proteinExistence type="predicted"/>
<feature type="transmembrane region" description="Helical" evidence="6">
    <location>
        <begin position="204"/>
        <end position="226"/>
    </location>
</feature>
<dbReference type="RefSeq" id="XP_024736807.1">
    <property type="nucleotide sequence ID" value="XM_024878118.1"/>
</dbReference>
<dbReference type="GeneID" id="36586195"/>
<gene>
    <name evidence="7" type="ORF">K444DRAFT_589584</name>
</gene>
<keyword evidence="8" id="KW-1185">Reference proteome</keyword>
<keyword evidence="2" id="KW-0813">Transport</keyword>
<evidence type="ECO:0000313" key="8">
    <source>
        <dbReference type="Proteomes" id="UP000235371"/>
    </source>
</evidence>
<feature type="transmembrane region" description="Helical" evidence="6">
    <location>
        <begin position="337"/>
        <end position="358"/>
    </location>
</feature>
<sequence>MSKKPGDAVLEDSLGNGDVLDDADLVTSEKRGTEFDTRDMNRMGKLPQLRRNFRFPSIFGYSVVLGATWEFALVIVALSLTNGGTAGGIWMFFVVCVGMYFVVLSMAEMASMAPTSGGQYHWVSEFAPPKYQKFLSYMVGWFAVIGWQAAMASISFACAQQFEGLIALNVPNYVVQGWHGTLLSIGVTIFAMVWNTVLVRKLPLVEGIIVILHIFGFFAFVVVLWVMAPRSDPKEVWTDFQDNGGWGSIGLSCLVGMTGPVITLIGADSACHLSEELKDASYVLPRSMVATATVNYILGFVMTITVMSTLGDVTSVLTTTTGQPYIQVVLNATQSRVGTSILTALVAILLLFSAVNLVTTSSRQLFAFARDKGLPFSSTLAYVRPNWDIPLNAVLATLMFSTLLSLIIIGSTIAFNIIISIGQVGTVASYIVAIACIARKRIMGETLLPSRFSLGRAGLAINTIALCFLTLAFVFPFFPASPHPNAAAMNWNILITGFVIVVALIYYFLKAKNIYRGPVEYVKRLSQ</sequence>
<dbReference type="OrthoDB" id="3257095at2759"/>
<dbReference type="GO" id="GO:0022857">
    <property type="term" value="F:transmembrane transporter activity"/>
    <property type="evidence" value="ECO:0007669"/>
    <property type="project" value="InterPro"/>
</dbReference>
<dbReference type="PANTHER" id="PTHR45649">
    <property type="entry name" value="AMINO-ACID PERMEASE BAT1"/>
    <property type="match status" value="1"/>
</dbReference>
<feature type="transmembrane region" description="Helical" evidence="6">
    <location>
        <begin position="134"/>
        <end position="157"/>
    </location>
</feature>
<dbReference type="AlphaFoldDB" id="A0A2J6TA88"/>
<evidence type="ECO:0000256" key="2">
    <source>
        <dbReference type="ARBA" id="ARBA00022448"/>
    </source>
</evidence>
<evidence type="ECO:0000256" key="1">
    <source>
        <dbReference type="ARBA" id="ARBA00004141"/>
    </source>
</evidence>
<feature type="transmembrane region" description="Helical" evidence="6">
    <location>
        <begin position="459"/>
        <end position="478"/>
    </location>
</feature>
<dbReference type="EMBL" id="KZ613803">
    <property type="protein sequence ID" value="PMD59903.1"/>
    <property type="molecule type" value="Genomic_DNA"/>
</dbReference>
<feature type="transmembrane region" description="Helical" evidence="6">
    <location>
        <begin position="490"/>
        <end position="509"/>
    </location>
</feature>
<accession>A0A2J6TA88</accession>
<dbReference type="InParanoid" id="A0A2J6TA88"/>
<evidence type="ECO:0000256" key="3">
    <source>
        <dbReference type="ARBA" id="ARBA00022692"/>
    </source>
</evidence>
<dbReference type="Pfam" id="PF13520">
    <property type="entry name" value="AA_permease_2"/>
    <property type="match status" value="1"/>
</dbReference>
<feature type="transmembrane region" description="Helical" evidence="6">
    <location>
        <begin position="177"/>
        <end position="197"/>
    </location>
</feature>
<organism evidence="7 8">
    <name type="scientific">Hyaloscypha bicolor E</name>
    <dbReference type="NCBI Taxonomy" id="1095630"/>
    <lineage>
        <taxon>Eukaryota</taxon>
        <taxon>Fungi</taxon>
        <taxon>Dikarya</taxon>
        <taxon>Ascomycota</taxon>
        <taxon>Pezizomycotina</taxon>
        <taxon>Leotiomycetes</taxon>
        <taxon>Helotiales</taxon>
        <taxon>Hyaloscyphaceae</taxon>
        <taxon>Hyaloscypha</taxon>
        <taxon>Hyaloscypha bicolor</taxon>
    </lineage>
</organism>
<reference evidence="7 8" key="1">
    <citation type="submission" date="2016-04" db="EMBL/GenBank/DDBJ databases">
        <title>A degradative enzymes factory behind the ericoid mycorrhizal symbiosis.</title>
        <authorList>
            <consortium name="DOE Joint Genome Institute"/>
            <person name="Martino E."/>
            <person name="Morin E."/>
            <person name="Grelet G."/>
            <person name="Kuo A."/>
            <person name="Kohler A."/>
            <person name="Daghino S."/>
            <person name="Barry K."/>
            <person name="Choi C."/>
            <person name="Cichocki N."/>
            <person name="Clum A."/>
            <person name="Copeland A."/>
            <person name="Hainaut M."/>
            <person name="Haridas S."/>
            <person name="Labutti K."/>
            <person name="Lindquist E."/>
            <person name="Lipzen A."/>
            <person name="Khouja H.-R."/>
            <person name="Murat C."/>
            <person name="Ohm R."/>
            <person name="Olson A."/>
            <person name="Spatafora J."/>
            <person name="Veneault-Fourrey C."/>
            <person name="Henrissat B."/>
            <person name="Grigoriev I."/>
            <person name="Martin F."/>
            <person name="Perotto S."/>
        </authorList>
    </citation>
    <scope>NUCLEOTIDE SEQUENCE [LARGE SCALE GENOMIC DNA]</scope>
    <source>
        <strain evidence="7 8">E</strain>
    </source>
</reference>
<dbReference type="STRING" id="1095630.A0A2J6TA88"/>
<evidence type="ECO:0000256" key="5">
    <source>
        <dbReference type="ARBA" id="ARBA00023136"/>
    </source>
</evidence>
<keyword evidence="3 6" id="KW-0812">Transmembrane</keyword>
<dbReference type="Gene3D" id="1.20.1740.10">
    <property type="entry name" value="Amino acid/polyamine transporter I"/>
    <property type="match status" value="1"/>
</dbReference>
<dbReference type="PIRSF" id="PIRSF006060">
    <property type="entry name" value="AA_transporter"/>
    <property type="match status" value="1"/>
</dbReference>
<keyword evidence="4 6" id="KW-1133">Transmembrane helix</keyword>
<feature type="transmembrane region" description="Helical" evidence="6">
    <location>
        <begin position="87"/>
        <end position="107"/>
    </location>
</feature>
<feature type="transmembrane region" description="Helical" evidence="6">
    <location>
        <begin position="288"/>
        <end position="310"/>
    </location>
</feature>
<protein>
    <submittedName>
        <fullName evidence="7">Amino acid transporter</fullName>
    </submittedName>
</protein>
<keyword evidence="5 6" id="KW-0472">Membrane</keyword>
<evidence type="ECO:0000256" key="4">
    <source>
        <dbReference type="ARBA" id="ARBA00022989"/>
    </source>
</evidence>
<dbReference type="PANTHER" id="PTHR45649:SF2">
    <property type="entry name" value="ACID PERMEASE, PUTATIVE-RELATED"/>
    <property type="match status" value="1"/>
</dbReference>
<name>A0A2J6TA88_9HELO</name>
<evidence type="ECO:0000256" key="6">
    <source>
        <dbReference type="SAM" id="Phobius"/>
    </source>
</evidence>